<evidence type="ECO:0000256" key="3">
    <source>
        <dbReference type="ARBA" id="ARBA00022553"/>
    </source>
</evidence>
<proteinExistence type="predicted"/>
<dbReference type="RefSeq" id="WP_343879015.1">
    <property type="nucleotide sequence ID" value="NZ_BAAAIJ010000032.1"/>
</dbReference>
<gene>
    <name evidence="10" type="ORF">ACFSFX_10795</name>
</gene>
<evidence type="ECO:0000259" key="9">
    <source>
        <dbReference type="PROSITE" id="PS50006"/>
    </source>
</evidence>
<evidence type="ECO:0000256" key="8">
    <source>
        <dbReference type="SAM" id="Phobius"/>
    </source>
</evidence>
<evidence type="ECO:0000256" key="5">
    <source>
        <dbReference type="ARBA" id="ARBA00022989"/>
    </source>
</evidence>
<feature type="compositionally biased region" description="Low complexity" evidence="7">
    <location>
        <begin position="168"/>
        <end position="191"/>
    </location>
</feature>
<protein>
    <submittedName>
        <fullName evidence="10">RDD family protein</fullName>
    </submittedName>
</protein>
<dbReference type="Proteomes" id="UP001597307">
    <property type="component" value="Unassembled WGS sequence"/>
</dbReference>
<keyword evidence="11" id="KW-1185">Reference proteome</keyword>
<dbReference type="InterPro" id="IPR051791">
    <property type="entry name" value="Pra-immunoreactive"/>
</dbReference>
<keyword evidence="2" id="KW-1003">Cell membrane</keyword>
<feature type="transmembrane region" description="Helical" evidence="8">
    <location>
        <begin position="49"/>
        <end position="68"/>
    </location>
</feature>
<reference evidence="11" key="1">
    <citation type="journal article" date="2019" name="Int. J. Syst. Evol. Microbiol.">
        <title>The Global Catalogue of Microorganisms (GCM) 10K type strain sequencing project: providing services to taxonomists for standard genome sequencing and annotation.</title>
        <authorList>
            <consortium name="The Broad Institute Genomics Platform"/>
            <consortium name="The Broad Institute Genome Sequencing Center for Infectious Disease"/>
            <person name="Wu L."/>
            <person name="Ma J."/>
        </authorList>
    </citation>
    <scope>NUCLEOTIDE SEQUENCE [LARGE SCALE GENOMIC DNA]</scope>
    <source>
        <strain evidence="11">JCM 11496</strain>
    </source>
</reference>
<comment type="caution">
    <text evidence="10">The sequence shown here is derived from an EMBL/GenBank/DDBJ whole genome shotgun (WGS) entry which is preliminary data.</text>
</comment>
<evidence type="ECO:0000256" key="2">
    <source>
        <dbReference type="ARBA" id="ARBA00022475"/>
    </source>
</evidence>
<dbReference type="InterPro" id="IPR008984">
    <property type="entry name" value="SMAD_FHA_dom_sf"/>
</dbReference>
<keyword evidence="6 8" id="KW-0472">Membrane</keyword>
<dbReference type="PROSITE" id="PS50006">
    <property type="entry name" value="FHA_DOMAIN"/>
    <property type="match status" value="1"/>
</dbReference>
<dbReference type="Gene3D" id="2.60.200.20">
    <property type="match status" value="1"/>
</dbReference>
<evidence type="ECO:0000256" key="7">
    <source>
        <dbReference type="SAM" id="MobiDB-lite"/>
    </source>
</evidence>
<dbReference type="Pfam" id="PF00498">
    <property type="entry name" value="FHA"/>
    <property type="match status" value="1"/>
</dbReference>
<keyword evidence="4 8" id="KW-0812">Transmembrane</keyword>
<dbReference type="PANTHER" id="PTHR36115:SF6">
    <property type="entry name" value="PROLINE-RICH ANTIGEN HOMOLOG"/>
    <property type="match status" value="1"/>
</dbReference>
<feature type="transmembrane region" description="Helical" evidence="8">
    <location>
        <begin position="99"/>
        <end position="121"/>
    </location>
</feature>
<keyword evidence="3" id="KW-0597">Phosphoprotein</keyword>
<dbReference type="InterPro" id="IPR010432">
    <property type="entry name" value="RDD"/>
</dbReference>
<feature type="transmembrane region" description="Helical" evidence="8">
    <location>
        <begin position="20"/>
        <end position="42"/>
    </location>
</feature>
<name>A0ABW4Q8L7_9MICC</name>
<dbReference type="SUPFAM" id="SSF49879">
    <property type="entry name" value="SMAD/FHA domain"/>
    <property type="match status" value="1"/>
</dbReference>
<dbReference type="InterPro" id="IPR000253">
    <property type="entry name" value="FHA_dom"/>
</dbReference>
<feature type="region of interest" description="Disordered" evidence="7">
    <location>
        <begin position="157"/>
        <end position="191"/>
    </location>
</feature>
<evidence type="ECO:0000256" key="1">
    <source>
        <dbReference type="ARBA" id="ARBA00004651"/>
    </source>
</evidence>
<dbReference type="Pfam" id="PF06271">
    <property type="entry name" value="RDD"/>
    <property type="match status" value="1"/>
</dbReference>
<evidence type="ECO:0000256" key="6">
    <source>
        <dbReference type="ARBA" id="ARBA00023136"/>
    </source>
</evidence>
<evidence type="ECO:0000313" key="10">
    <source>
        <dbReference type="EMBL" id="MFD1847083.1"/>
    </source>
</evidence>
<comment type="subcellular location">
    <subcellularLocation>
        <location evidence="1">Cell membrane</location>
        <topology evidence="1">Multi-pass membrane protein</topology>
    </subcellularLocation>
</comment>
<dbReference type="EMBL" id="JBHUGA010000040">
    <property type="protein sequence ID" value="MFD1847083.1"/>
    <property type="molecule type" value="Genomic_DNA"/>
</dbReference>
<evidence type="ECO:0000256" key="4">
    <source>
        <dbReference type="ARBA" id="ARBA00022692"/>
    </source>
</evidence>
<sequence>MPVPSPLVNASAGQRLGAKLIDWIPALAVAVAGVVVVPGVLADDAAWPVGLLIAAGVAAVYLMGILVWEGMTGKTPGNLLLGLRTTGRDGLAPGVGASLLRGVVLAASWLVPVIGPVLMLSSNRWDRDDQRRGWHDKAAGTLVVDVGAGRDPLVTGGLFGARADPEAAEPAGPGSPAAPIDAAPSAGPIDAVPSFGGAARSAVEHAGPAAPAGQAAPVAHAAPVVPPADQPVHPDAELEMTRIARNQPAAAGVQLVFDDGAVVRVPGSALLGRNPSRLDGETVDQLIDFADLSRSVSKTHLHLRVDGGGVWVTDRNSTNGSAAATPDGLEEDLTPEQPVLVPVGSTVRFGDRHFIIRTA</sequence>
<dbReference type="PANTHER" id="PTHR36115">
    <property type="entry name" value="PROLINE-RICH ANTIGEN HOMOLOG-RELATED"/>
    <property type="match status" value="1"/>
</dbReference>
<keyword evidence="5 8" id="KW-1133">Transmembrane helix</keyword>
<organism evidence="10 11">
    <name type="scientific">Arthrobacter flavus</name>
    <dbReference type="NCBI Taxonomy" id="95172"/>
    <lineage>
        <taxon>Bacteria</taxon>
        <taxon>Bacillati</taxon>
        <taxon>Actinomycetota</taxon>
        <taxon>Actinomycetes</taxon>
        <taxon>Micrococcales</taxon>
        <taxon>Micrococcaceae</taxon>
        <taxon>Arthrobacter</taxon>
    </lineage>
</organism>
<evidence type="ECO:0000313" key="11">
    <source>
        <dbReference type="Proteomes" id="UP001597307"/>
    </source>
</evidence>
<accession>A0ABW4Q8L7</accession>
<feature type="domain" description="FHA" evidence="9">
    <location>
        <begin position="269"/>
        <end position="321"/>
    </location>
</feature>